<organism evidence="4 5">
    <name type="scientific">Candidatus Magnetaquiglobus chichijimensis</name>
    <dbReference type="NCBI Taxonomy" id="3141448"/>
    <lineage>
        <taxon>Bacteria</taxon>
        <taxon>Pseudomonadati</taxon>
        <taxon>Pseudomonadota</taxon>
        <taxon>Magnetococcia</taxon>
        <taxon>Magnetococcales</taxon>
        <taxon>Candidatus Magnetaquicoccaceae</taxon>
        <taxon>Candidatus Magnetaquiglobus</taxon>
    </lineage>
</organism>
<dbReference type="InterPro" id="IPR036921">
    <property type="entry name" value="PurM-like_N_sf"/>
</dbReference>
<keyword evidence="5" id="KW-1185">Reference proteome</keyword>
<keyword evidence="4" id="KW-0456">Lyase</keyword>
<reference evidence="4 5" key="1">
    <citation type="submission" date="2024-05" db="EMBL/GenBank/DDBJ databases">
        <authorList>
            <consortium name="Candidatus Magnetaquicoccaceae bacterium FCR-1 genome sequencing consortium"/>
            <person name="Shimoshige H."/>
            <person name="Shimamura S."/>
            <person name="Taoka A."/>
            <person name="Kobayashi H."/>
            <person name="Maekawa T."/>
        </authorList>
    </citation>
    <scope>NUCLEOTIDE SEQUENCE [LARGE SCALE GENOMIC DNA]</scope>
    <source>
        <strain evidence="4 5">FCR-1</strain>
    </source>
</reference>
<feature type="domain" description="PurM-like C-terminal" evidence="3">
    <location>
        <begin position="163"/>
        <end position="306"/>
    </location>
</feature>
<dbReference type="InterPro" id="IPR016188">
    <property type="entry name" value="PurM-like_N"/>
</dbReference>
<feature type="domain" description="PurM-like N-terminal" evidence="2">
    <location>
        <begin position="40"/>
        <end position="149"/>
    </location>
</feature>
<comment type="similarity">
    <text evidence="1">Belongs to the HypE family.</text>
</comment>
<dbReference type="PANTHER" id="PTHR30303:SF0">
    <property type="entry name" value="CARBAMOYL DEHYDRATASE HYPE"/>
    <property type="match status" value="1"/>
</dbReference>
<dbReference type="EC" id="4.2.1.-" evidence="4"/>
<evidence type="ECO:0000256" key="1">
    <source>
        <dbReference type="ARBA" id="ARBA00006243"/>
    </source>
</evidence>
<dbReference type="SUPFAM" id="SSF56042">
    <property type="entry name" value="PurM C-terminal domain-like"/>
    <property type="match status" value="1"/>
</dbReference>
<dbReference type="Proteomes" id="UP001628193">
    <property type="component" value="Unassembled WGS sequence"/>
</dbReference>
<dbReference type="RefSeq" id="WP_420904652.1">
    <property type="nucleotide sequence ID" value="NZ_BAAFGK010000004.1"/>
</dbReference>
<dbReference type="PIRSF" id="PIRSF005644">
    <property type="entry name" value="Hdrgns_mtr_HypE"/>
    <property type="match status" value="1"/>
</dbReference>
<dbReference type="EMBL" id="BAAFGK010000004">
    <property type="protein sequence ID" value="GAB0056936.1"/>
    <property type="molecule type" value="Genomic_DNA"/>
</dbReference>
<name>A0ABQ0C7S8_9PROT</name>
<dbReference type="GO" id="GO:0016829">
    <property type="term" value="F:lyase activity"/>
    <property type="evidence" value="ECO:0007669"/>
    <property type="project" value="UniProtKB-KW"/>
</dbReference>
<accession>A0ABQ0C7S8</accession>
<dbReference type="Pfam" id="PF02769">
    <property type="entry name" value="AIRS_C"/>
    <property type="match status" value="1"/>
</dbReference>
<dbReference type="NCBIfam" id="TIGR02124">
    <property type="entry name" value="hypE"/>
    <property type="match status" value="1"/>
</dbReference>
<evidence type="ECO:0000313" key="4">
    <source>
        <dbReference type="EMBL" id="GAB0056936.1"/>
    </source>
</evidence>
<comment type="caution">
    <text evidence="4">The sequence shown here is derived from an EMBL/GenBank/DDBJ whole genome shotgun (WGS) entry which is preliminary data.</text>
</comment>
<sequence length="334" mass="35015">MDDERRVLLAHGGGGRLSRELIDREIVPRFGREALQGLPDAATLAMDGTALRFTTDSFVVQPLFFPGGCIGDLAVRGTLNDLAVSGGRPLYLSLGMILEEGLPLSTLRRVLDAIRAATRQAGVSIVTGDTKVVRRGQCDGMYLAMAGIGAGLPEFALSASFIRPGDVVLVSGTLGDHGMAVLAAREKLFLESALVSDTASVFPLVEAILPWASGVRFMRDPTRGGIAASLHEAAVACGFAIDEASLPFAPAAMTIAELLGISLLHAPCEGRIMAVVDETVAEPILTAWRTLPEGVGAGRIGRAEGAADRVTLKTRIGGVTLLDMPHGELLPRIC</sequence>
<protein>
    <submittedName>
        <fullName evidence="4">Carbamoyl dehydratase HypE</fullName>
        <ecNumber evidence="4">4.2.1.-</ecNumber>
    </submittedName>
</protein>
<gene>
    <name evidence="4" type="primary">hypE</name>
    <name evidence="4" type="ORF">SIID45300_01251</name>
</gene>
<dbReference type="Pfam" id="PF00586">
    <property type="entry name" value="AIRS"/>
    <property type="match status" value="1"/>
</dbReference>
<reference evidence="4 5" key="2">
    <citation type="submission" date="2024-09" db="EMBL/GenBank/DDBJ databases">
        <title>Draft genome sequence of Candidatus Magnetaquicoccaceae bacterium FCR-1.</title>
        <authorList>
            <person name="Shimoshige H."/>
            <person name="Shimamura S."/>
            <person name="Taoka A."/>
            <person name="Kobayashi H."/>
            <person name="Maekawa T."/>
        </authorList>
    </citation>
    <scope>NUCLEOTIDE SEQUENCE [LARGE SCALE GENOMIC DNA]</scope>
    <source>
        <strain evidence="4 5">FCR-1</strain>
    </source>
</reference>
<dbReference type="InterPro" id="IPR010918">
    <property type="entry name" value="PurM-like_C_dom"/>
</dbReference>
<dbReference type="InterPro" id="IPR036676">
    <property type="entry name" value="PurM-like_C_sf"/>
</dbReference>
<evidence type="ECO:0000313" key="5">
    <source>
        <dbReference type="Proteomes" id="UP001628193"/>
    </source>
</evidence>
<proteinExistence type="inferred from homology"/>
<dbReference type="PANTHER" id="PTHR30303">
    <property type="entry name" value="HYDROGENASE ISOENZYMES FORMATION PROTEIN HYPE"/>
    <property type="match status" value="1"/>
</dbReference>
<dbReference type="CDD" id="cd02197">
    <property type="entry name" value="HypE"/>
    <property type="match status" value="1"/>
</dbReference>
<evidence type="ECO:0000259" key="2">
    <source>
        <dbReference type="Pfam" id="PF00586"/>
    </source>
</evidence>
<dbReference type="InterPro" id="IPR011854">
    <property type="entry name" value="HypE"/>
</dbReference>
<dbReference type="Gene3D" id="3.90.650.10">
    <property type="entry name" value="PurM-like C-terminal domain"/>
    <property type="match status" value="1"/>
</dbReference>
<dbReference type="SUPFAM" id="SSF55326">
    <property type="entry name" value="PurM N-terminal domain-like"/>
    <property type="match status" value="1"/>
</dbReference>
<evidence type="ECO:0000259" key="3">
    <source>
        <dbReference type="Pfam" id="PF02769"/>
    </source>
</evidence>
<dbReference type="Gene3D" id="3.30.1330.10">
    <property type="entry name" value="PurM-like, N-terminal domain"/>
    <property type="match status" value="1"/>
</dbReference>